<dbReference type="AlphaFoldDB" id="A0A0F8ZSC4"/>
<name>A0A0F8ZSC4_9ZZZZ</name>
<dbReference type="InterPro" id="IPR009216">
    <property type="entry name" value="Virulence_factor_SrfB"/>
</dbReference>
<reference evidence="1" key="1">
    <citation type="journal article" date="2015" name="Nature">
        <title>Complex archaea that bridge the gap between prokaryotes and eukaryotes.</title>
        <authorList>
            <person name="Spang A."/>
            <person name="Saw J.H."/>
            <person name="Jorgensen S.L."/>
            <person name="Zaremba-Niedzwiedzka K."/>
            <person name="Martijn J."/>
            <person name="Lind A.E."/>
            <person name="van Eijk R."/>
            <person name="Schleper C."/>
            <person name="Guy L."/>
            <person name="Ettema T.J."/>
        </authorList>
    </citation>
    <scope>NUCLEOTIDE SEQUENCE</scope>
</reference>
<sequence>MIAKYRFESKIDDAIRGEVIHQDGIYLGGDQLVKRLLETIIVPTFADALGMEDEDVQLLFGPEVPRNREIRSQRVNWINRLFVPLTQSYLDNAVDDVTDEPISHTDPEIVDSVVVESLQEAADKLRGPGYYNLQQELDLYFNREDFEGVVHDVFDELFFDYCQRIVDHDVDIVLLAGQPSKLSYIQQLIRMYVPLSPSRIVPMHNHYAGNWYPYQDEKGHDPGVIIDPKSPVVVGAAIEFMAHNGMLPQFKFEMKGKIYENSYYWGVMTDATSGIRNERILFRPVEDQTREEITEFTT</sequence>
<evidence type="ECO:0000313" key="1">
    <source>
        <dbReference type="EMBL" id="KKK96723.1"/>
    </source>
</evidence>
<gene>
    <name evidence="1" type="ORF">LCGC14_2659910</name>
</gene>
<comment type="caution">
    <text evidence="1">The sequence shown here is derived from an EMBL/GenBank/DDBJ whole genome shotgun (WGS) entry which is preliminary data.</text>
</comment>
<dbReference type="EMBL" id="LAZR01046355">
    <property type="protein sequence ID" value="KKK96723.1"/>
    <property type="molecule type" value="Genomic_DNA"/>
</dbReference>
<dbReference type="Pfam" id="PF07520">
    <property type="entry name" value="SrfB"/>
    <property type="match status" value="1"/>
</dbReference>
<proteinExistence type="predicted"/>
<feature type="non-terminal residue" evidence="1">
    <location>
        <position position="298"/>
    </location>
</feature>
<protein>
    <submittedName>
        <fullName evidence="1">Uncharacterized protein</fullName>
    </submittedName>
</protein>
<organism evidence="1">
    <name type="scientific">marine sediment metagenome</name>
    <dbReference type="NCBI Taxonomy" id="412755"/>
    <lineage>
        <taxon>unclassified sequences</taxon>
        <taxon>metagenomes</taxon>
        <taxon>ecological metagenomes</taxon>
    </lineage>
</organism>
<accession>A0A0F8ZSC4</accession>